<name>A0AA41V7Z5_PAPNU</name>
<keyword evidence="3" id="KW-1185">Reference proteome</keyword>
<dbReference type="AlphaFoldDB" id="A0AA41V7Z5"/>
<organism evidence="2 3">
    <name type="scientific">Papaver nudicaule</name>
    <name type="common">Iceland poppy</name>
    <dbReference type="NCBI Taxonomy" id="74823"/>
    <lineage>
        <taxon>Eukaryota</taxon>
        <taxon>Viridiplantae</taxon>
        <taxon>Streptophyta</taxon>
        <taxon>Embryophyta</taxon>
        <taxon>Tracheophyta</taxon>
        <taxon>Spermatophyta</taxon>
        <taxon>Magnoliopsida</taxon>
        <taxon>Ranunculales</taxon>
        <taxon>Papaveraceae</taxon>
        <taxon>Papaveroideae</taxon>
        <taxon>Papaver</taxon>
    </lineage>
</organism>
<accession>A0AA41V7Z5</accession>
<evidence type="ECO:0000313" key="3">
    <source>
        <dbReference type="Proteomes" id="UP001177140"/>
    </source>
</evidence>
<gene>
    <name evidence="2" type="ORF">MKW94_014300</name>
</gene>
<dbReference type="PANTHER" id="PTHR33728:SF13">
    <property type="entry name" value="CTTNBP 2 AMINO-TERMINAL-LIKE PROTEIN"/>
    <property type="match status" value="1"/>
</dbReference>
<feature type="region of interest" description="Disordered" evidence="1">
    <location>
        <begin position="32"/>
        <end position="55"/>
    </location>
</feature>
<protein>
    <submittedName>
        <fullName evidence="2">Uncharacterized protein</fullName>
    </submittedName>
</protein>
<comment type="caution">
    <text evidence="2">The sequence shown here is derived from an EMBL/GenBank/DDBJ whole genome shotgun (WGS) entry which is preliminary data.</text>
</comment>
<evidence type="ECO:0000313" key="2">
    <source>
        <dbReference type="EMBL" id="MCL7027753.1"/>
    </source>
</evidence>
<evidence type="ECO:0000256" key="1">
    <source>
        <dbReference type="SAM" id="MobiDB-lite"/>
    </source>
</evidence>
<reference evidence="2" key="1">
    <citation type="submission" date="2022-03" db="EMBL/GenBank/DDBJ databases">
        <title>A functionally conserved STORR gene fusion in Papaver species that diverged 16.8 million years ago.</title>
        <authorList>
            <person name="Catania T."/>
        </authorList>
    </citation>
    <scope>NUCLEOTIDE SEQUENCE</scope>
    <source>
        <strain evidence="2">S-191538</strain>
    </source>
</reference>
<dbReference type="Proteomes" id="UP001177140">
    <property type="component" value="Unassembled WGS sequence"/>
</dbReference>
<dbReference type="PANTHER" id="PTHR33728">
    <property type="entry name" value="CTTNBP 2 AMINO-TERMINAL-LIKE PROTEIN"/>
    <property type="match status" value="1"/>
</dbReference>
<proteinExistence type="predicted"/>
<dbReference type="EMBL" id="JAJJMA010071702">
    <property type="protein sequence ID" value="MCL7027753.1"/>
    <property type="molecule type" value="Genomic_DNA"/>
</dbReference>
<feature type="compositionally biased region" description="Low complexity" evidence="1">
    <location>
        <begin position="43"/>
        <end position="55"/>
    </location>
</feature>
<sequence>MSIYSRGVSVLMPGDKIPTYIAHPVPVPCPPERVFWPHHQQKPSASSSSSPSNAT</sequence>